<dbReference type="GO" id="GO:0020037">
    <property type="term" value="F:heme binding"/>
    <property type="evidence" value="ECO:0007669"/>
    <property type="project" value="InterPro"/>
</dbReference>
<accession>A0A2V2LIJ9</accession>
<dbReference type="InterPro" id="IPR030999">
    <property type="entry name" value="Thiosulf_SoxX"/>
</dbReference>
<feature type="domain" description="Cytochrome c" evidence="6">
    <location>
        <begin position="48"/>
        <end position="160"/>
    </location>
</feature>
<dbReference type="InterPro" id="IPR009056">
    <property type="entry name" value="Cyt_c-like_dom"/>
</dbReference>
<reference evidence="7 8" key="1">
    <citation type="submission" date="2018-05" db="EMBL/GenBank/DDBJ databases">
        <title>Rhodobacteraceae gen. nov., sp. nov. isolated from sea water.</title>
        <authorList>
            <person name="Ren Y."/>
        </authorList>
    </citation>
    <scope>NUCLEOTIDE SEQUENCE [LARGE SCALE GENOMIC DNA]</scope>
    <source>
        <strain evidence="7 8">TG-679</strain>
    </source>
</reference>
<evidence type="ECO:0000256" key="4">
    <source>
        <dbReference type="PROSITE-ProRule" id="PRU00433"/>
    </source>
</evidence>
<sequence>MKLFRTVLVGVGLACAATNAVQAAETAPSNVTHDDYGSVAASLTGVAGDPARGAAVMTDRGLGNCIACHEVTALKDAPWHGEVGPVLDGAGSRWTEADLRGIVVNSKMVFDGTIMPAYYKNSGYVRPGDLYTGKAGPAEMPTILSAQQVEDVVAFLLTLQD</sequence>
<comment type="caution">
    <text evidence="7">The sequence shown here is derived from an EMBL/GenBank/DDBJ whole genome shotgun (WGS) entry which is preliminary data.</text>
</comment>
<evidence type="ECO:0000259" key="6">
    <source>
        <dbReference type="PROSITE" id="PS51007"/>
    </source>
</evidence>
<dbReference type="RefSeq" id="WP_109811917.1">
    <property type="nucleotide sequence ID" value="NZ_QGKU01000038.1"/>
</dbReference>
<organism evidence="7 8">
    <name type="scientific">Meridianimarinicoccus roseus</name>
    <dbReference type="NCBI Taxonomy" id="2072018"/>
    <lineage>
        <taxon>Bacteria</taxon>
        <taxon>Pseudomonadati</taxon>
        <taxon>Pseudomonadota</taxon>
        <taxon>Alphaproteobacteria</taxon>
        <taxon>Rhodobacterales</taxon>
        <taxon>Paracoccaceae</taxon>
        <taxon>Meridianimarinicoccus</taxon>
    </lineage>
</organism>
<protein>
    <submittedName>
        <fullName evidence="7">Sulfur oxidation c-type cytochrome SoxX</fullName>
    </submittedName>
</protein>
<dbReference type="GO" id="GO:0009055">
    <property type="term" value="F:electron transfer activity"/>
    <property type="evidence" value="ECO:0007669"/>
    <property type="project" value="InterPro"/>
</dbReference>
<dbReference type="Gene3D" id="1.10.760.10">
    <property type="entry name" value="Cytochrome c-like domain"/>
    <property type="match status" value="1"/>
</dbReference>
<keyword evidence="5" id="KW-0732">Signal</keyword>
<proteinExistence type="predicted"/>
<evidence type="ECO:0000256" key="1">
    <source>
        <dbReference type="ARBA" id="ARBA00022617"/>
    </source>
</evidence>
<dbReference type="InterPro" id="IPR036909">
    <property type="entry name" value="Cyt_c-like_dom_sf"/>
</dbReference>
<dbReference type="PROSITE" id="PS51007">
    <property type="entry name" value="CYTC"/>
    <property type="match status" value="1"/>
</dbReference>
<dbReference type="SUPFAM" id="SSF46626">
    <property type="entry name" value="Cytochrome c"/>
    <property type="match status" value="1"/>
</dbReference>
<dbReference type="NCBIfam" id="TIGR04485">
    <property type="entry name" value="thiosulf_SoxX"/>
    <property type="match status" value="1"/>
</dbReference>
<dbReference type="OrthoDB" id="9793634at2"/>
<feature type="signal peptide" evidence="5">
    <location>
        <begin position="1"/>
        <end position="23"/>
    </location>
</feature>
<evidence type="ECO:0000256" key="5">
    <source>
        <dbReference type="SAM" id="SignalP"/>
    </source>
</evidence>
<dbReference type="GO" id="GO:0046872">
    <property type="term" value="F:metal ion binding"/>
    <property type="evidence" value="ECO:0007669"/>
    <property type="project" value="UniProtKB-KW"/>
</dbReference>
<keyword evidence="1 4" id="KW-0349">Heme</keyword>
<evidence type="ECO:0000256" key="2">
    <source>
        <dbReference type="ARBA" id="ARBA00022723"/>
    </source>
</evidence>
<dbReference type="EMBL" id="QGKU01000038">
    <property type="protein sequence ID" value="PWR02249.1"/>
    <property type="molecule type" value="Genomic_DNA"/>
</dbReference>
<keyword evidence="3 4" id="KW-0408">Iron</keyword>
<keyword evidence="2 4" id="KW-0479">Metal-binding</keyword>
<dbReference type="Proteomes" id="UP000245680">
    <property type="component" value="Unassembled WGS sequence"/>
</dbReference>
<feature type="chain" id="PRO_5015896213" evidence="5">
    <location>
        <begin position="24"/>
        <end position="161"/>
    </location>
</feature>
<gene>
    <name evidence="7" type="primary">soxX</name>
    <name evidence="7" type="ORF">DKT77_11855</name>
</gene>
<dbReference type="Pfam" id="PF00034">
    <property type="entry name" value="Cytochrom_C"/>
    <property type="match status" value="1"/>
</dbReference>
<name>A0A2V2LIJ9_9RHOB</name>
<keyword evidence="8" id="KW-1185">Reference proteome</keyword>
<evidence type="ECO:0000256" key="3">
    <source>
        <dbReference type="ARBA" id="ARBA00023004"/>
    </source>
</evidence>
<evidence type="ECO:0000313" key="8">
    <source>
        <dbReference type="Proteomes" id="UP000245680"/>
    </source>
</evidence>
<evidence type="ECO:0000313" key="7">
    <source>
        <dbReference type="EMBL" id="PWR02249.1"/>
    </source>
</evidence>
<dbReference type="AlphaFoldDB" id="A0A2V2LIJ9"/>